<evidence type="ECO:0000313" key="8">
    <source>
        <dbReference type="Proteomes" id="UP001595955"/>
    </source>
</evidence>
<evidence type="ECO:0000256" key="5">
    <source>
        <dbReference type="ARBA" id="ARBA00023235"/>
    </source>
</evidence>
<keyword evidence="5 7" id="KW-0413">Isomerase</keyword>
<evidence type="ECO:0000313" key="7">
    <source>
        <dbReference type="EMBL" id="MFC4556054.1"/>
    </source>
</evidence>
<feature type="domain" description="UDP-galactopyranose mutase C-terminal" evidence="6">
    <location>
        <begin position="151"/>
        <end position="360"/>
    </location>
</feature>
<keyword evidence="3" id="KW-0285">Flavoprotein</keyword>
<dbReference type="InterPro" id="IPR004379">
    <property type="entry name" value="UDP-GALP_mutase"/>
</dbReference>
<dbReference type="InterPro" id="IPR015899">
    <property type="entry name" value="UDP-GalPyranose_mutase_C"/>
</dbReference>
<keyword evidence="4" id="KW-0274">FAD</keyword>
<comment type="similarity">
    <text evidence="2">Belongs to the UDP-galactopyranose/dTDP-fucopyranose mutase family.</text>
</comment>
<dbReference type="RefSeq" id="WP_122823339.1">
    <property type="nucleotide sequence ID" value="NZ_CP033325.1"/>
</dbReference>
<evidence type="ECO:0000256" key="2">
    <source>
        <dbReference type="ARBA" id="ARBA00009321"/>
    </source>
</evidence>
<comment type="cofactor">
    <cofactor evidence="1">
        <name>FAD</name>
        <dbReference type="ChEBI" id="CHEBI:57692"/>
    </cofactor>
</comment>
<dbReference type="SUPFAM" id="SSF54373">
    <property type="entry name" value="FAD-linked reductases, C-terminal domain"/>
    <property type="match status" value="1"/>
</dbReference>
<dbReference type="EMBL" id="JBHSGF010000008">
    <property type="protein sequence ID" value="MFC4556054.1"/>
    <property type="molecule type" value="Genomic_DNA"/>
</dbReference>
<comment type="caution">
    <text evidence="7">The sequence shown here is derived from an EMBL/GenBank/DDBJ whole genome shotgun (WGS) entry which is preliminary data.</text>
</comment>
<dbReference type="SUPFAM" id="SSF51971">
    <property type="entry name" value="Nucleotide-binding domain"/>
    <property type="match status" value="1"/>
</dbReference>
<organism evidence="7 8">
    <name type="scientific">Georgenia faecalis</name>
    <dbReference type="NCBI Taxonomy" id="2483799"/>
    <lineage>
        <taxon>Bacteria</taxon>
        <taxon>Bacillati</taxon>
        <taxon>Actinomycetota</taxon>
        <taxon>Actinomycetes</taxon>
        <taxon>Micrococcales</taxon>
        <taxon>Bogoriellaceae</taxon>
        <taxon>Georgenia</taxon>
    </lineage>
</organism>
<dbReference type="PANTHER" id="PTHR21197:SF0">
    <property type="entry name" value="UDP-GALACTOPYRANOSE MUTASE"/>
    <property type="match status" value="1"/>
</dbReference>
<dbReference type="GO" id="GO:0008767">
    <property type="term" value="F:UDP-galactopyranose mutase activity"/>
    <property type="evidence" value="ECO:0007669"/>
    <property type="project" value="UniProtKB-EC"/>
</dbReference>
<proteinExistence type="inferred from homology"/>
<dbReference type="Pfam" id="PF03275">
    <property type="entry name" value="GLF"/>
    <property type="match status" value="1"/>
</dbReference>
<dbReference type="Gene3D" id="3.40.50.720">
    <property type="entry name" value="NAD(P)-binding Rossmann-like Domain"/>
    <property type="match status" value="3"/>
</dbReference>
<dbReference type="Pfam" id="PF13450">
    <property type="entry name" value="NAD_binding_8"/>
    <property type="match status" value="1"/>
</dbReference>
<evidence type="ECO:0000256" key="1">
    <source>
        <dbReference type="ARBA" id="ARBA00001974"/>
    </source>
</evidence>
<dbReference type="PANTHER" id="PTHR21197">
    <property type="entry name" value="UDP-GALACTOPYRANOSE MUTASE"/>
    <property type="match status" value="1"/>
</dbReference>
<evidence type="ECO:0000256" key="4">
    <source>
        <dbReference type="ARBA" id="ARBA00022827"/>
    </source>
</evidence>
<evidence type="ECO:0000256" key="3">
    <source>
        <dbReference type="ARBA" id="ARBA00022630"/>
    </source>
</evidence>
<dbReference type="Proteomes" id="UP001595955">
    <property type="component" value="Unassembled WGS sequence"/>
</dbReference>
<protein>
    <submittedName>
        <fullName evidence="7">UDP-galactopyranose mutase</fullName>
        <ecNumber evidence="7">5.4.99.9</ecNumber>
    </submittedName>
</protein>
<dbReference type="NCBIfam" id="TIGR00031">
    <property type="entry name" value="UDP-GALP_mutase"/>
    <property type="match status" value="1"/>
</dbReference>
<dbReference type="EC" id="5.4.99.9" evidence="7"/>
<name>A0ABV9DE19_9MICO</name>
<keyword evidence="8" id="KW-1185">Reference proteome</keyword>
<accession>A0ABV9DE19</accession>
<gene>
    <name evidence="7" type="primary">glf</name>
    <name evidence="7" type="ORF">ACFO3F_12410</name>
</gene>
<sequence length="392" mass="44492">MNSDLVVVGSGFYGLTIAERCARELGLRVLVIDRRSHIGGNAYSEAEASTGIEVHRYGAHLFHTSNERVWDYVTRFTAFTDYQHRVYTNVGGEVFPMPINLGTVNQFFRAAHGPEAARALVAEQAAELAGTEVSNLEEKAISLIGRPLYEAFIKGYTAKQWQTDPRELPASIIARLPVRYTYNNRYFNDTYEGLPVDGYTAWLERMADHPRIEVRLDTDFFDTTQPVNKAAVVGQVPVVYTGPVDRYFDNAEGELSWRTLDFEEEVLDVGDFQGTSVMNYGDEDVPYTRIHEFRHFHPERDYPKDRTVIMREYSRFAETGDEPYYPVNTATDRERVLAYRELAKGEKDVHFGGRLGTYQYLDMHMAIGAALSAYDNTLTPLFRAGARLGAPE</sequence>
<reference evidence="8" key="1">
    <citation type="journal article" date="2019" name="Int. J. Syst. Evol. Microbiol.">
        <title>The Global Catalogue of Microorganisms (GCM) 10K type strain sequencing project: providing services to taxonomists for standard genome sequencing and annotation.</title>
        <authorList>
            <consortium name="The Broad Institute Genomics Platform"/>
            <consortium name="The Broad Institute Genome Sequencing Center for Infectious Disease"/>
            <person name="Wu L."/>
            <person name="Ma J."/>
        </authorList>
    </citation>
    <scope>NUCLEOTIDE SEQUENCE [LARGE SCALE GENOMIC DNA]</scope>
    <source>
        <strain evidence="8">JCM 3369</strain>
    </source>
</reference>
<evidence type="ECO:0000259" key="6">
    <source>
        <dbReference type="Pfam" id="PF03275"/>
    </source>
</evidence>